<evidence type="ECO:0000256" key="5">
    <source>
        <dbReference type="ARBA" id="ARBA00023163"/>
    </source>
</evidence>
<dbReference type="NCBIfam" id="TIGR02937">
    <property type="entry name" value="sigma70-ECF"/>
    <property type="match status" value="1"/>
</dbReference>
<dbReference type="InterPro" id="IPR013324">
    <property type="entry name" value="RNA_pol_sigma_r3/r4-like"/>
</dbReference>
<keyword evidence="4" id="KW-0238">DNA-binding</keyword>
<protein>
    <submittedName>
        <fullName evidence="8">Sigma-70 family RNA polymerase sigma factor</fullName>
    </submittedName>
</protein>
<comment type="caution">
    <text evidence="8">The sequence shown here is derived from an EMBL/GenBank/DDBJ whole genome shotgun (WGS) entry which is preliminary data.</text>
</comment>
<evidence type="ECO:0000256" key="1">
    <source>
        <dbReference type="ARBA" id="ARBA00010641"/>
    </source>
</evidence>
<dbReference type="SUPFAM" id="SSF88659">
    <property type="entry name" value="Sigma3 and sigma4 domains of RNA polymerase sigma factors"/>
    <property type="match status" value="1"/>
</dbReference>
<keyword evidence="3" id="KW-0731">Sigma factor</keyword>
<dbReference type="Pfam" id="PF08281">
    <property type="entry name" value="Sigma70_r4_2"/>
    <property type="match status" value="1"/>
</dbReference>
<dbReference type="CDD" id="cd06171">
    <property type="entry name" value="Sigma70_r4"/>
    <property type="match status" value="1"/>
</dbReference>
<dbReference type="Gene3D" id="1.10.1740.10">
    <property type="match status" value="1"/>
</dbReference>
<dbReference type="InterPro" id="IPR036388">
    <property type="entry name" value="WH-like_DNA-bd_sf"/>
</dbReference>
<keyword evidence="9" id="KW-1185">Reference proteome</keyword>
<dbReference type="Pfam" id="PF04542">
    <property type="entry name" value="Sigma70_r2"/>
    <property type="match status" value="1"/>
</dbReference>
<dbReference type="SUPFAM" id="SSF88946">
    <property type="entry name" value="Sigma2 domain of RNA polymerase sigma factors"/>
    <property type="match status" value="1"/>
</dbReference>
<evidence type="ECO:0000256" key="2">
    <source>
        <dbReference type="ARBA" id="ARBA00023015"/>
    </source>
</evidence>
<reference evidence="8 9" key="1">
    <citation type="submission" date="2021-01" db="EMBL/GenBank/DDBJ databases">
        <title>Tumebacillus sp. strain ITR2 16S ribosomal RNA gene Genome sequencing and assembly.</title>
        <authorList>
            <person name="Kang M."/>
        </authorList>
    </citation>
    <scope>NUCLEOTIDE SEQUENCE [LARGE SCALE GENOMIC DNA]</scope>
    <source>
        <strain evidence="8 9">ITR2</strain>
    </source>
</reference>
<dbReference type="InterPro" id="IPR013249">
    <property type="entry name" value="RNA_pol_sigma70_r4_t2"/>
</dbReference>
<name>A0ABS1JEC8_9BACL</name>
<evidence type="ECO:0000313" key="8">
    <source>
        <dbReference type="EMBL" id="MBL0388646.1"/>
    </source>
</evidence>
<dbReference type="InterPro" id="IPR014284">
    <property type="entry name" value="RNA_pol_sigma-70_dom"/>
</dbReference>
<dbReference type="InterPro" id="IPR007627">
    <property type="entry name" value="RNA_pol_sigma70_r2"/>
</dbReference>
<proteinExistence type="inferred from homology"/>
<evidence type="ECO:0000256" key="3">
    <source>
        <dbReference type="ARBA" id="ARBA00023082"/>
    </source>
</evidence>
<accession>A0ABS1JEC8</accession>
<dbReference type="Proteomes" id="UP000602284">
    <property type="component" value="Unassembled WGS sequence"/>
</dbReference>
<evidence type="ECO:0000259" key="7">
    <source>
        <dbReference type="Pfam" id="PF08281"/>
    </source>
</evidence>
<comment type="similarity">
    <text evidence="1">Belongs to the sigma-70 factor family. ECF subfamily.</text>
</comment>
<keyword evidence="2" id="KW-0805">Transcription regulation</keyword>
<dbReference type="EMBL" id="JAEQNB010000006">
    <property type="protein sequence ID" value="MBL0388646.1"/>
    <property type="molecule type" value="Genomic_DNA"/>
</dbReference>
<feature type="domain" description="RNA polymerase sigma-70 region 2" evidence="6">
    <location>
        <begin position="13"/>
        <end position="79"/>
    </location>
</feature>
<gene>
    <name evidence="8" type="ORF">JJB07_18735</name>
</gene>
<keyword evidence="5" id="KW-0804">Transcription</keyword>
<evidence type="ECO:0000256" key="4">
    <source>
        <dbReference type="ARBA" id="ARBA00023125"/>
    </source>
</evidence>
<feature type="domain" description="RNA polymerase sigma factor 70 region 4 type 2" evidence="7">
    <location>
        <begin position="106"/>
        <end position="156"/>
    </location>
</feature>
<evidence type="ECO:0000259" key="6">
    <source>
        <dbReference type="Pfam" id="PF04542"/>
    </source>
</evidence>
<dbReference type="PANTHER" id="PTHR43133:SF8">
    <property type="entry name" value="RNA POLYMERASE SIGMA FACTOR HI_1459-RELATED"/>
    <property type="match status" value="1"/>
</dbReference>
<dbReference type="InterPro" id="IPR013325">
    <property type="entry name" value="RNA_pol_sigma_r2"/>
</dbReference>
<evidence type="ECO:0000313" key="9">
    <source>
        <dbReference type="Proteomes" id="UP000602284"/>
    </source>
</evidence>
<organism evidence="8 9">
    <name type="scientific">Tumebacillus amylolyticus</name>
    <dbReference type="NCBI Taxonomy" id="2801339"/>
    <lineage>
        <taxon>Bacteria</taxon>
        <taxon>Bacillati</taxon>
        <taxon>Bacillota</taxon>
        <taxon>Bacilli</taxon>
        <taxon>Bacillales</taxon>
        <taxon>Alicyclobacillaceae</taxon>
        <taxon>Tumebacillus</taxon>
    </lineage>
</organism>
<dbReference type="InterPro" id="IPR039425">
    <property type="entry name" value="RNA_pol_sigma-70-like"/>
</dbReference>
<dbReference type="PANTHER" id="PTHR43133">
    <property type="entry name" value="RNA POLYMERASE ECF-TYPE SIGMA FACTO"/>
    <property type="match status" value="1"/>
</dbReference>
<sequence>MQQTTAKEGIRLLFDEFANEIYRYALFTLHDDAEAKDVVQEVFFRAFKQWESFRHESSYKTWLLSIARNYMYDVLRRRKTREKYLDQLPSPSENLPGDFQDDMIVLRESLAALKDSYRQVIVLRHIEDLPVNEVAGILGWTEGKVRTTLHRALKRLREFMEERG</sequence>
<dbReference type="RefSeq" id="WP_201637601.1">
    <property type="nucleotide sequence ID" value="NZ_JAEQNB010000006.1"/>
</dbReference>
<dbReference type="Gene3D" id="1.10.10.10">
    <property type="entry name" value="Winged helix-like DNA-binding domain superfamily/Winged helix DNA-binding domain"/>
    <property type="match status" value="1"/>
</dbReference>